<feature type="transmembrane region" description="Helical" evidence="1">
    <location>
        <begin position="312"/>
        <end position="331"/>
    </location>
</feature>
<name>A0ABS1HGH8_9BACT</name>
<dbReference type="Proteomes" id="UP000605676">
    <property type="component" value="Unassembled WGS sequence"/>
</dbReference>
<dbReference type="PANTHER" id="PTHR37826">
    <property type="entry name" value="FLOTILLIN BAND_7_5 DOMAIN PROTEIN"/>
    <property type="match status" value="1"/>
</dbReference>
<dbReference type="PANTHER" id="PTHR37826:SF3">
    <property type="entry name" value="J DOMAIN-CONTAINING PROTEIN"/>
    <property type="match status" value="1"/>
</dbReference>
<reference evidence="2 3" key="1">
    <citation type="submission" date="2021-01" db="EMBL/GenBank/DDBJ databases">
        <title>Carboxyliciviraga sp.nov., isolated from coastal sediments.</title>
        <authorList>
            <person name="Lu D."/>
            <person name="Zhang T."/>
        </authorList>
    </citation>
    <scope>NUCLEOTIDE SEQUENCE [LARGE SCALE GENOMIC DNA]</scope>
    <source>
        <strain evidence="2 3">N1Y132</strain>
    </source>
</reference>
<dbReference type="RefSeq" id="WP_200463536.1">
    <property type="nucleotide sequence ID" value="NZ_JAENRR010000005.1"/>
</dbReference>
<feature type="transmembrane region" description="Helical" evidence="1">
    <location>
        <begin position="352"/>
        <end position="371"/>
    </location>
</feature>
<organism evidence="2 3">
    <name type="scientific">Carboxylicivirga marina</name>
    <dbReference type="NCBI Taxonomy" id="2800988"/>
    <lineage>
        <taxon>Bacteria</taxon>
        <taxon>Pseudomonadati</taxon>
        <taxon>Bacteroidota</taxon>
        <taxon>Bacteroidia</taxon>
        <taxon>Marinilabiliales</taxon>
        <taxon>Marinilabiliaceae</taxon>
        <taxon>Carboxylicivirga</taxon>
    </lineage>
</organism>
<sequence length="379" mass="43658">MENENIESQELAVGTFACSSCGADLKYKPGTQHLNCAYCGAENDIPQIDVDIEELDFHQYLAQKTESEESITAKFIKCDNCGASATLEEDVTATNCAYCASPLVLEHAKEEEVIQPKSLLPFKLNKNDAKDQFKQWVNRLWFAPNDLKKATLNFDHFMGVYIPYWTYDTDTYSKYIGQRGDYYYVTETYTTTENGKSVTKTRQVRKTRWSHASGQVHRFFDDILTVATRSLPQKYIYKLEPWDLENLVPFDPSYISGFIAEKYQVNLEEGFEIAKDIAEPEIRRLIRRDIGGDEQRIISLNTSYKDITFKHLLLPVFVCAYLFKGKLYQFLVNGRTGEVQGQRPYSWIKITFTVIAVLLLIAAIVFAYQYYQNPPPSDY</sequence>
<dbReference type="NCBIfam" id="TIGR01053">
    <property type="entry name" value="LSD1"/>
    <property type="match status" value="1"/>
</dbReference>
<accession>A0ABS1HGH8</accession>
<dbReference type="EMBL" id="JAENRR010000005">
    <property type="protein sequence ID" value="MBK3516304.1"/>
    <property type="molecule type" value="Genomic_DNA"/>
</dbReference>
<gene>
    <name evidence="2" type="ORF">JIV24_03055</name>
</gene>
<keyword evidence="3" id="KW-1185">Reference proteome</keyword>
<evidence type="ECO:0000256" key="1">
    <source>
        <dbReference type="SAM" id="Phobius"/>
    </source>
</evidence>
<evidence type="ECO:0000313" key="3">
    <source>
        <dbReference type="Proteomes" id="UP000605676"/>
    </source>
</evidence>
<proteinExistence type="predicted"/>
<evidence type="ECO:0000313" key="2">
    <source>
        <dbReference type="EMBL" id="MBK3516304.1"/>
    </source>
</evidence>
<keyword evidence="1" id="KW-1133">Transmembrane helix</keyword>
<keyword evidence="1" id="KW-0472">Membrane</keyword>
<comment type="caution">
    <text evidence="2">The sequence shown here is derived from an EMBL/GenBank/DDBJ whole genome shotgun (WGS) entry which is preliminary data.</text>
</comment>
<keyword evidence="1" id="KW-0812">Transmembrane</keyword>
<protein>
    <submittedName>
        <fullName evidence="2">Uncharacterized protein</fullName>
    </submittedName>
</protein>